<evidence type="ECO:0000259" key="8">
    <source>
        <dbReference type="SMART" id="SM01204"/>
    </source>
</evidence>
<dbReference type="InterPro" id="IPR016741">
    <property type="entry name" value="UCP018953"/>
</dbReference>
<evidence type="ECO:0000259" key="7">
    <source>
        <dbReference type="SMART" id="SM00897"/>
    </source>
</evidence>
<keyword evidence="5" id="KW-0472">Membrane</keyword>
<dbReference type="PANTHER" id="PTHR14939">
    <property type="entry name" value="F-BOX ONLY PROTEIN 22"/>
    <property type="match status" value="1"/>
</dbReference>
<dbReference type="Proteomes" id="UP000012073">
    <property type="component" value="Unassembled WGS sequence"/>
</dbReference>
<feature type="domain" description="FIST" evidence="7">
    <location>
        <begin position="2"/>
        <end position="207"/>
    </location>
</feature>
<evidence type="ECO:0000256" key="2">
    <source>
        <dbReference type="ARBA" id="ARBA00022475"/>
    </source>
</evidence>
<evidence type="ECO:0000256" key="5">
    <source>
        <dbReference type="ARBA" id="ARBA00023136"/>
    </source>
</evidence>
<keyword evidence="4" id="KW-1133">Transmembrane helix</keyword>
<evidence type="ECO:0000256" key="6">
    <source>
        <dbReference type="SAM" id="MobiDB-lite"/>
    </source>
</evidence>
<dbReference type="SMART" id="SM01204">
    <property type="entry name" value="FIST_C"/>
    <property type="match status" value="1"/>
</dbReference>
<dbReference type="KEGG" id="ccp:CHC_T00000220001"/>
<dbReference type="Gramene" id="CDF39369">
    <property type="protein sequence ID" value="CDF39369"/>
    <property type="gene ID" value="CHC_T00000220001"/>
</dbReference>
<feature type="domain" description="FIST C-domain" evidence="8">
    <location>
        <begin position="213"/>
        <end position="367"/>
    </location>
</feature>
<evidence type="ECO:0000256" key="3">
    <source>
        <dbReference type="ARBA" id="ARBA00022692"/>
    </source>
</evidence>
<evidence type="ECO:0000313" key="9">
    <source>
        <dbReference type="EMBL" id="CDF39369.1"/>
    </source>
</evidence>
<dbReference type="RefSeq" id="XP_005719280.1">
    <property type="nucleotide sequence ID" value="XM_005719223.1"/>
</dbReference>
<protein>
    <recommendedName>
        <fullName evidence="11">FIST C-domain domain-containing protein</fullName>
    </recommendedName>
</protein>
<evidence type="ECO:0000256" key="4">
    <source>
        <dbReference type="ARBA" id="ARBA00022989"/>
    </source>
</evidence>
<dbReference type="GeneID" id="17326996"/>
<feature type="region of interest" description="Disordered" evidence="6">
    <location>
        <begin position="396"/>
        <end position="419"/>
    </location>
</feature>
<evidence type="ECO:0008006" key="11">
    <source>
        <dbReference type="Google" id="ProtNLM"/>
    </source>
</evidence>
<evidence type="ECO:0000313" key="10">
    <source>
        <dbReference type="Proteomes" id="UP000012073"/>
    </source>
</evidence>
<dbReference type="OMA" id="QGANTTH"/>
<keyword evidence="3" id="KW-0812">Transmembrane</keyword>
<keyword evidence="2" id="KW-1003">Cell membrane</keyword>
<organism evidence="9 10">
    <name type="scientific">Chondrus crispus</name>
    <name type="common">Carrageen Irish moss</name>
    <name type="synonym">Polymorpha crispa</name>
    <dbReference type="NCBI Taxonomy" id="2769"/>
    <lineage>
        <taxon>Eukaryota</taxon>
        <taxon>Rhodophyta</taxon>
        <taxon>Florideophyceae</taxon>
        <taxon>Rhodymeniophycidae</taxon>
        <taxon>Gigartinales</taxon>
        <taxon>Gigartinaceae</taxon>
        <taxon>Chondrus</taxon>
    </lineage>
</organism>
<comment type="subcellular location">
    <subcellularLocation>
        <location evidence="1">Cell membrane</location>
        <topology evidence="1">Multi-pass membrane protein</topology>
    </subcellularLocation>
</comment>
<reference evidence="10" key="1">
    <citation type="journal article" date="2013" name="Proc. Natl. Acad. Sci. U.S.A.">
        <title>Genome structure and metabolic features in the red seaweed Chondrus crispus shed light on evolution of the Archaeplastida.</title>
        <authorList>
            <person name="Collen J."/>
            <person name="Porcel B."/>
            <person name="Carre W."/>
            <person name="Ball S.G."/>
            <person name="Chaparro C."/>
            <person name="Tonon T."/>
            <person name="Barbeyron T."/>
            <person name="Michel G."/>
            <person name="Noel B."/>
            <person name="Valentin K."/>
            <person name="Elias M."/>
            <person name="Artiguenave F."/>
            <person name="Arun A."/>
            <person name="Aury J.M."/>
            <person name="Barbosa-Neto J.F."/>
            <person name="Bothwell J.H."/>
            <person name="Bouget F.Y."/>
            <person name="Brillet L."/>
            <person name="Cabello-Hurtado F."/>
            <person name="Capella-Gutierrez S."/>
            <person name="Charrier B."/>
            <person name="Cladiere L."/>
            <person name="Cock J.M."/>
            <person name="Coelho S.M."/>
            <person name="Colleoni C."/>
            <person name="Czjzek M."/>
            <person name="Da Silva C."/>
            <person name="Delage L."/>
            <person name="Denoeud F."/>
            <person name="Deschamps P."/>
            <person name="Dittami S.M."/>
            <person name="Gabaldon T."/>
            <person name="Gachon C.M."/>
            <person name="Groisillier A."/>
            <person name="Herve C."/>
            <person name="Jabbari K."/>
            <person name="Katinka M."/>
            <person name="Kloareg B."/>
            <person name="Kowalczyk N."/>
            <person name="Labadie K."/>
            <person name="Leblanc C."/>
            <person name="Lopez P.J."/>
            <person name="McLachlan D.H."/>
            <person name="Meslet-Cladiere L."/>
            <person name="Moustafa A."/>
            <person name="Nehr Z."/>
            <person name="Nyvall Collen P."/>
            <person name="Panaud O."/>
            <person name="Partensky F."/>
            <person name="Poulain J."/>
            <person name="Rensing S.A."/>
            <person name="Rousvoal S."/>
            <person name="Samson G."/>
            <person name="Symeonidi A."/>
            <person name="Weissenbach J."/>
            <person name="Zambounis A."/>
            <person name="Wincker P."/>
            <person name="Boyen C."/>
        </authorList>
    </citation>
    <scope>NUCLEOTIDE SEQUENCE [LARGE SCALE GENOMIC DNA]</scope>
    <source>
        <strain evidence="10">cv. Stackhouse</strain>
    </source>
</reference>
<sequence length="419" mass="44292">MDFVVPKLRALVPRLAAVVGCTAAGVIGHTATGDVAEVEGAPGVSVTLARLPGIHVKTFHVMPDDIPSSDTSQDEWQRLVGNPQGANTTHPPAFMIFSGTSFAEKGELDRFLSGLEYAYPGSSVVGSLASTAAGNAQGHLYCTLPRDVLSAESKSMRDSGLVGISLTGDVQLDCLVSPGCRPIGPVFEVRKVVEGNVLAEMELVGRPSTSLSAVGHLKSVISYATPEEKRLMQEEMLVGIAVDTIGGAGDDGDDDYLIRHVVGTDMVVGGITVTTKIRPGQRVRFFIKEMEAARRKLDATMQKYKRIELANSLVGYSNPPFGAMVFVDSRRGRALFREPLMETKILTSFAPGVPVAGFFGGGQVGPCHSGENALNTPSVLHTGCNLIALVRRRSGMNPVDPVDSPSTSNVDLGSDGSKE</sequence>
<dbReference type="GO" id="GO:0005886">
    <property type="term" value="C:plasma membrane"/>
    <property type="evidence" value="ECO:0007669"/>
    <property type="project" value="UniProtKB-SubCell"/>
</dbReference>
<dbReference type="SMART" id="SM00897">
    <property type="entry name" value="FIST"/>
    <property type="match status" value="1"/>
</dbReference>
<dbReference type="AlphaFoldDB" id="R7QMP4"/>
<dbReference type="PANTHER" id="PTHR14939:SF5">
    <property type="entry name" value="F-BOX ONLY PROTEIN 22"/>
    <property type="match status" value="1"/>
</dbReference>
<dbReference type="Pfam" id="PF10442">
    <property type="entry name" value="FIST_C"/>
    <property type="match status" value="1"/>
</dbReference>
<dbReference type="EMBL" id="HG002023">
    <property type="protein sequence ID" value="CDF39369.1"/>
    <property type="molecule type" value="Genomic_DNA"/>
</dbReference>
<dbReference type="InterPro" id="IPR019494">
    <property type="entry name" value="FIST_C"/>
</dbReference>
<dbReference type="InterPro" id="IPR013702">
    <property type="entry name" value="FIST_domain_N"/>
</dbReference>
<accession>R7QMP4</accession>
<proteinExistence type="predicted"/>
<dbReference type="Pfam" id="PF08495">
    <property type="entry name" value="FIST"/>
    <property type="match status" value="1"/>
</dbReference>
<gene>
    <name evidence="9" type="ORF">CHC_T00000220001</name>
</gene>
<dbReference type="OrthoDB" id="509497at2759"/>
<keyword evidence="10" id="KW-1185">Reference proteome</keyword>
<dbReference type="PIRSF" id="PIRSF018953">
    <property type="entry name" value="UCP018953"/>
    <property type="match status" value="1"/>
</dbReference>
<evidence type="ECO:0000256" key="1">
    <source>
        <dbReference type="ARBA" id="ARBA00004651"/>
    </source>
</evidence>
<name>R7QMP4_CHOCR</name>